<evidence type="ECO:0008006" key="2">
    <source>
        <dbReference type="Google" id="ProtNLM"/>
    </source>
</evidence>
<accession>A0A2S9RZ54</accession>
<evidence type="ECO:0000313" key="1">
    <source>
        <dbReference type="EMBL" id="PRK63334.1"/>
    </source>
</evidence>
<reference evidence="1" key="1">
    <citation type="submission" date="2017-02" db="EMBL/GenBank/DDBJ databases">
        <title>Haemophilus influenzae in COPD genome sequencing project.</title>
        <authorList>
            <person name="Murphy T.F."/>
            <person name="Kong Y."/>
            <person name="Nadendla S."/>
            <person name="Tettelin H."/>
            <person name="Pettigrew M."/>
        </authorList>
    </citation>
    <scope>NUCLEOTIDE SEQUENCE [LARGE SCALE GENOMIC DNA]</scope>
    <source>
        <strain evidence="1">84P15H4</strain>
    </source>
</reference>
<comment type="caution">
    <text evidence="1">The sequence shown here is derived from an EMBL/GenBank/DDBJ whole genome shotgun (WGS) entry which is preliminary data.</text>
</comment>
<proteinExistence type="predicted"/>
<protein>
    <recommendedName>
        <fullName evidence="2">DUF3800 domain-containing protein</fullName>
    </recommendedName>
</protein>
<dbReference type="EMBL" id="MZHU01000083">
    <property type="protein sequence ID" value="PRK63334.1"/>
    <property type="molecule type" value="Genomic_DNA"/>
</dbReference>
<organism evidence="1">
    <name type="scientific">Haemophilus influenzae</name>
    <dbReference type="NCBI Taxonomy" id="727"/>
    <lineage>
        <taxon>Bacteria</taxon>
        <taxon>Pseudomonadati</taxon>
        <taxon>Pseudomonadota</taxon>
        <taxon>Gammaproteobacteria</taxon>
        <taxon>Pasteurellales</taxon>
        <taxon>Pasteurellaceae</taxon>
        <taxon>Haemophilus</taxon>
    </lineage>
</organism>
<dbReference type="InterPro" id="IPR024524">
    <property type="entry name" value="DUF3800"/>
</dbReference>
<sequence length="259" mass="29908">MYLLYADESGSIDDPNGDFFVLAGCCLFERQTHWVDNKLESIANRFSGYFGERHCELHGSPMFSGRDGWKLAASVPERVQAVVDSLDLLDHEHGKIPIFISVIEKSLFSDRSKIIPTAFKDIAFAFDSFLKNIYYKNQSQKQRGIMIFDNSTSERMIQDLSYTYKHIGKGDDKLRNFAEVPMFIDSKASRIIQLADLVAYWIYRYYQSKDNRGFNLISPHIYQYAKHKIGLIEHISEETRKELLENANDQGYPFPNASL</sequence>
<dbReference type="AlphaFoldDB" id="A0A2S9RZ54"/>
<name>A0A2S9RZ54_HAEIF</name>
<dbReference type="Pfam" id="PF12686">
    <property type="entry name" value="DUF3800"/>
    <property type="match status" value="1"/>
</dbReference>
<dbReference type="RefSeq" id="WP_005692848.1">
    <property type="nucleotide sequence ID" value="NZ_AP018771.1"/>
</dbReference>
<gene>
    <name evidence="1" type="ORF">BV163_01714</name>
</gene>